<accession>A0A2Z5X7B4</accession>
<evidence type="ECO:0000313" key="2">
    <source>
        <dbReference type="EMBL" id="BBC27881.1"/>
    </source>
</evidence>
<name>A0A2Z5X7B4_9VIRU</name>
<keyword evidence="3" id="KW-1185">Reference proteome</keyword>
<reference evidence="2 3" key="1">
    <citation type="submission" date="2017-12" db="EMBL/GenBank/DDBJ databases">
        <title>Molecular characterization of a novel mycovirus in Alternaria alternata, manifesting two-sided effects: down-regulation of the host growth and up-regulation of its pathogenicity against a plant.</title>
        <authorList>
            <person name="Moriyama H."/>
            <person name="Okada R."/>
            <person name="Ichinose S."/>
            <person name="Takeshita K."/>
            <person name="Urayama S."/>
            <person name="Fukuhara T."/>
            <person name="Komatsu K."/>
            <person name="Arie T."/>
            <person name="Ishihara A."/>
            <person name="Egusa M."/>
            <person name="Kodama M."/>
        </authorList>
    </citation>
    <scope>NUCLEOTIDE SEQUENCE [LARGE SCALE GENOMIC DNA]</scope>
    <source>
        <strain evidence="2 3">AaCV1</strain>
    </source>
</reference>
<protein>
    <submittedName>
        <fullName evidence="2">Uncharacterized protein</fullName>
    </submittedName>
</protein>
<organism evidence="2 3">
    <name type="scientific">Alternaria alternata chrysovirus 1</name>
    <dbReference type="NCBI Taxonomy" id="2066695"/>
    <lineage>
        <taxon>Viruses</taxon>
        <taxon>Riboviria</taxon>
        <taxon>Orthornavirae</taxon>
        <taxon>Duplornaviricota</taxon>
        <taxon>Chrymotiviricetes</taxon>
        <taxon>Ghabrivirales</taxon>
        <taxon>Alphatotivirineae</taxon>
        <taxon>Chrysoviridae</taxon>
        <taxon>Betachrysovirus</taxon>
        <taxon>Betachrysovirus alternariae</taxon>
    </lineage>
</organism>
<dbReference type="EMBL" id="LC350280">
    <property type="protein sequence ID" value="BBC27881.1"/>
    <property type="molecule type" value="Genomic_RNA"/>
</dbReference>
<dbReference type="OrthoDB" id="17541at10239"/>
<dbReference type="GeneID" id="41704237"/>
<dbReference type="Proteomes" id="UP000288974">
    <property type="component" value="Genome"/>
</dbReference>
<evidence type="ECO:0000256" key="1">
    <source>
        <dbReference type="SAM" id="MobiDB-lite"/>
    </source>
</evidence>
<feature type="compositionally biased region" description="Low complexity" evidence="1">
    <location>
        <begin position="9"/>
        <end position="24"/>
    </location>
</feature>
<sequence>MADQSEDLPPSYSLTPNTTSSSPSARPFERMMEALTVRSAAVTTWSEQVEAEAEEGLQQEVSVGGTSLKLARLDYGMARDPVPPQERLQYQRGLRGTTLLRTAASRAAVPCSDCEISRVCAGVPYGPGVKSLGWTKAEQKASLVVLDTVASMLVRGFRKGVSKMTLPKGSRVTLSEWPEQNLYHTEVGYTWWSAVLVAPSDNIIRVMMHVDGTTLLDIAGGDEMLEARHRDPDLHSDLLVLLAGVQHAILADELSASYHLLQDASLATMRQHVSTTSAGSTDQGGYAGGGPNHALWSEGEYLSDDLVQDRRVPTAYYDANLDLTAYGLASAGDLPPAVLVALGANGGKSITGSVLTLRNSSAAGGFFLAVTSATANAKPYALEKSLKLGATVRDGLFSPACVGALCSRAPGLVGVVVDNEYIAMQTVLVRLDPEDPLVLYDRDPYRLYEYVWDLCGVMGWRIEAAAGYAMEVYSGDTRLGDVAVRYGAAVGPRWLRLLTLAAIEPRKSRWSPELLLDYGASGLGRYLLREYILAGRFAGFKSLMMHTEGYFAEAAKSIASPKPNAPAAKLPVSYVIDTEYLTRKLPDGSIERFVYALGLAKFYAGNYVGSALVVDQSPELEQFIQDNEHLAGTKPMRMLASIREEIAPRASLCNGNPSALLAELRIAARSPEVRLYAKGADAERELLSSKLARGTRLFRRANLAAPLRVPLHELGAMVPRYEELAAKHDWDPSHNPAKECVLFGIEAGLGDALPTERAVGLDDMYTLLPQMSTQVV</sequence>
<dbReference type="KEGG" id="vg:41704237"/>
<dbReference type="RefSeq" id="YP_009553289.1">
    <property type="nucleotide sequence ID" value="NC_040740.1"/>
</dbReference>
<feature type="region of interest" description="Disordered" evidence="1">
    <location>
        <begin position="1"/>
        <end position="26"/>
    </location>
</feature>
<evidence type="ECO:0000313" key="3">
    <source>
        <dbReference type="Proteomes" id="UP000288974"/>
    </source>
</evidence>
<proteinExistence type="predicted"/>